<evidence type="ECO:0000256" key="1">
    <source>
        <dbReference type="ARBA" id="ARBA00004123"/>
    </source>
</evidence>
<accession>A0AAQ3KYS3</accession>
<evidence type="ECO:0000256" key="2">
    <source>
        <dbReference type="ARBA" id="ARBA00008010"/>
    </source>
</evidence>
<evidence type="ECO:0000256" key="4">
    <source>
        <dbReference type="ARBA" id="ARBA00022806"/>
    </source>
</evidence>
<keyword evidence="5" id="KW-0539">Nucleus</keyword>
<organism evidence="8 9">
    <name type="scientific">Canna indica</name>
    <name type="common">Indian-shot</name>
    <dbReference type="NCBI Taxonomy" id="4628"/>
    <lineage>
        <taxon>Eukaryota</taxon>
        <taxon>Viridiplantae</taxon>
        <taxon>Streptophyta</taxon>
        <taxon>Embryophyta</taxon>
        <taxon>Tracheophyta</taxon>
        <taxon>Spermatophyta</taxon>
        <taxon>Magnoliopsida</taxon>
        <taxon>Liliopsida</taxon>
        <taxon>Zingiberales</taxon>
        <taxon>Cannaceae</taxon>
        <taxon>Canna</taxon>
    </lineage>
</organism>
<proteinExistence type="inferred from homology"/>
<dbReference type="AlphaFoldDB" id="A0AAQ3KYS3"/>
<evidence type="ECO:0000256" key="5">
    <source>
        <dbReference type="ARBA" id="ARBA00023242"/>
    </source>
</evidence>
<sequence>MCMTYIHPMISDNEDGAAERILDQDAEHPAPEENGPALKNGDNEQGSDGRQKKKLVITEEHFQRVTQALVMRLRQHEETVTQGSGMAGMKQGDLIIWYVEQQNAQGVYI</sequence>
<feature type="region of interest" description="Disordered" evidence="6">
    <location>
        <begin position="23"/>
        <end position="54"/>
    </location>
</feature>
<keyword evidence="4" id="KW-0347">Helicase</keyword>
<evidence type="ECO:0000256" key="6">
    <source>
        <dbReference type="SAM" id="MobiDB-lite"/>
    </source>
</evidence>
<evidence type="ECO:0000313" key="9">
    <source>
        <dbReference type="Proteomes" id="UP001327560"/>
    </source>
</evidence>
<name>A0AAQ3KYS3_9LILI</name>
<protein>
    <submittedName>
        <fullName evidence="8">DNA replication licensing factor MCM6</fullName>
    </submittedName>
</protein>
<comment type="subcellular location">
    <subcellularLocation>
        <location evidence="1">Nucleus</location>
    </subcellularLocation>
</comment>
<dbReference type="GO" id="GO:0006260">
    <property type="term" value="P:DNA replication"/>
    <property type="evidence" value="ECO:0007669"/>
    <property type="project" value="UniProtKB-KW"/>
</dbReference>
<keyword evidence="4" id="KW-0378">Hydrolase</keyword>
<keyword evidence="3" id="KW-0235">DNA replication</keyword>
<reference evidence="8 9" key="1">
    <citation type="submission" date="2023-10" db="EMBL/GenBank/DDBJ databases">
        <title>Chromosome-scale genome assembly provides insights into flower coloration mechanisms of Canna indica.</title>
        <authorList>
            <person name="Li C."/>
        </authorList>
    </citation>
    <scope>NUCLEOTIDE SEQUENCE [LARGE SCALE GENOMIC DNA]</scope>
    <source>
        <tissue evidence="8">Flower</tissue>
    </source>
</reference>
<dbReference type="Pfam" id="PF18263">
    <property type="entry name" value="WHD_MCM6"/>
    <property type="match status" value="1"/>
</dbReference>
<keyword evidence="9" id="KW-1185">Reference proteome</keyword>
<keyword evidence="4" id="KW-0547">Nucleotide-binding</keyword>
<dbReference type="EMBL" id="CP136897">
    <property type="protein sequence ID" value="WOL17517.1"/>
    <property type="molecule type" value="Genomic_DNA"/>
</dbReference>
<dbReference type="InterPro" id="IPR041024">
    <property type="entry name" value="Mcm6_C"/>
</dbReference>
<dbReference type="Gene3D" id="1.20.58.870">
    <property type="match status" value="1"/>
</dbReference>
<comment type="similarity">
    <text evidence="2">Belongs to the MCM family.</text>
</comment>
<evidence type="ECO:0000259" key="7">
    <source>
        <dbReference type="Pfam" id="PF18263"/>
    </source>
</evidence>
<gene>
    <name evidence="8" type="ORF">Cni_G26310</name>
</gene>
<dbReference type="GO" id="GO:0005634">
    <property type="term" value="C:nucleus"/>
    <property type="evidence" value="ECO:0007669"/>
    <property type="project" value="UniProtKB-SubCell"/>
</dbReference>
<evidence type="ECO:0000313" key="8">
    <source>
        <dbReference type="EMBL" id="WOL17517.1"/>
    </source>
</evidence>
<dbReference type="Proteomes" id="UP001327560">
    <property type="component" value="Chromosome 8"/>
</dbReference>
<keyword evidence="4" id="KW-0067">ATP-binding</keyword>
<dbReference type="GO" id="GO:0004386">
    <property type="term" value="F:helicase activity"/>
    <property type="evidence" value="ECO:0007669"/>
    <property type="project" value="UniProtKB-KW"/>
</dbReference>
<evidence type="ECO:0000256" key="3">
    <source>
        <dbReference type="ARBA" id="ARBA00022705"/>
    </source>
</evidence>
<feature type="domain" description="Mcm6 C-terminal winged-helix" evidence="7">
    <location>
        <begin position="53"/>
        <end position="104"/>
    </location>
</feature>